<feature type="compositionally biased region" description="Low complexity" evidence="1">
    <location>
        <begin position="449"/>
        <end position="470"/>
    </location>
</feature>
<keyword evidence="4" id="KW-1185">Reference proteome</keyword>
<name>A0A482X5S9_LAOST</name>
<dbReference type="CDD" id="cd02642">
    <property type="entry name" value="R3H_encore_like"/>
    <property type="match status" value="1"/>
</dbReference>
<gene>
    <name evidence="3" type="ORF">LSTR_LSTR011610</name>
</gene>
<feature type="compositionally biased region" description="Polar residues" evidence="1">
    <location>
        <begin position="279"/>
        <end position="291"/>
    </location>
</feature>
<sequence>MSSYQRMLVHRAAAYFGMEHNVDPGGHSVVVNTTKATRIPDSRFKQHLREDLLFPEEPRKSILKRDSASFEETGSFKSVENGDPRRSKSFEEREEEYEKVRRRIFNRNEESGSFEELGSYHDPSWASTESENLNPRQRTNCSERPSARLLKVESYESKDTLRANSLRQTVSKSYSFGGYDQSQPTTRILTKTDSGSSMSSRLSPSSSGYKSQSQRSDTTTTSATPSPTATPHPHLNQMSSQSGEGVLSPADVDQQEQESPTVVWAVTNMSAVPPGSVLINPQTGQPYTNADGSVYHFDPDNPPRVESIIVNPPALTNNNNDSNNVDNSANDTDNANHSCSSSDSAEIVQESAPSQTPTSPAHNPPPPPSSSTPPPPPPPAESSSSSASSSRSPSPSESAAHQECPPQEPAPPPPQEAPPQEKPPAPQPAPAVKPSPIKQQHSTPRQQDSISSTSHHASNAHPPHNNSSQNMNGFREADKYVHHPAPTTHYGHHGGPTSSPLSHHPHHYPMTPPGPMYPPYPPATYNLVLQPPCPENPYRPNQQPPALMYASPAQPVHHSYEHIPPDANDLSGYMLGLNVDGSRNTASHNTDNRTGPPVIYWPHPQMAQGQNKSVPVYYAPATSQVPSPRYNQSAPPPPPAYQHYPSERPGINPYSGSECNMTYPHTALHMYYSTQCNNGNAAPSQATASWNNGASSNNSAPLVTLQYPAAPTPPQNLCNLQYAMYNSNGVGYGMRLGGCYQYPGATGGSNPLGNPQPPLPLPQLYRPPNLQVGRGSGARGSPGMKDMNDYGAHLPVYGLRVMQGNANRLSFALSSNGVKPVPAHHMRKQRPNSGRPLLMTSQPPPPPNPQHHLGQTGYLMSTVAP</sequence>
<dbReference type="EMBL" id="QKKF02016947">
    <property type="protein sequence ID" value="RZF41229.1"/>
    <property type="molecule type" value="Genomic_DNA"/>
</dbReference>
<feature type="compositionally biased region" description="Polar residues" evidence="1">
    <location>
        <begin position="437"/>
        <end position="448"/>
    </location>
</feature>
<evidence type="ECO:0000313" key="3">
    <source>
        <dbReference type="EMBL" id="RZF41229.1"/>
    </source>
</evidence>
<reference evidence="3 4" key="1">
    <citation type="journal article" date="2017" name="Gigascience">
        <title>Genome sequence of the small brown planthopper, Laodelphax striatellus.</title>
        <authorList>
            <person name="Zhu J."/>
            <person name="Jiang F."/>
            <person name="Wang X."/>
            <person name="Yang P."/>
            <person name="Bao Y."/>
            <person name="Zhao W."/>
            <person name="Wang W."/>
            <person name="Lu H."/>
            <person name="Wang Q."/>
            <person name="Cui N."/>
            <person name="Li J."/>
            <person name="Chen X."/>
            <person name="Luo L."/>
            <person name="Yu J."/>
            <person name="Kang L."/>
            <person name="Cui F."/>
        </authorList>
    </citation>
    <scope>NUCLEOTIDE SEQUENCE [LARGE SCALE GENOMIC DNA]</scope>
    <source>
        <strain evidence="3">Lst14</strain>
    </source>
</reference>
<dbReference type="STRING" id="195883.A0A482X5S9"/>
<protein>
    <recommendedName>
        <fullName evidence="2">SUZ domain-containing protein</fullName>
    </recommendedName>
</protein>
<feature type="compositionally biased region" description="Basic and acidic residues" evidence="1">
    <location>
        <begin position="80"/>
        <end position="99"/>
    </location>
</feature>
<dbReference type="PROSITE" id="PS51673">
    <property type="entry name" value="SUZ"/>
    <property type="match status" value="1"/>
</dbReference>
<dbReference type="InterPro" id="IPR024771">
    <property type="entry name" value="SUZ"/>
</dbReference>
<evidence type="ECO:0000256" key="1">
    <source>
        <dbReference type="SAM" id="MobiDB-lite"/>
    </source>
</evidence>
<dbReference type="OrthoDB" id="278430at2759"/>
<accession>A0A482X5S9</accession>
<feature type="compositionally biased region" description="Basic and acidic residues" evidence="1">
    <location>
        <begin position="150"/>
        <end position="161"/>
    </location>
</feature>
<dbReference type="PANTHER" id="PTHR15672">
    <property type="entry name" value="CAMP-REGULATED PHOSPHOPROTEIN 21 RELATED R3H DOMAIN CONTAINING PROTEIN"/>
    <property type="match status" value="1"/>
</dbReference>
<feature type="compositionally biased region" description="Pro residues" evidence="1">
    <location>
        <begin position="406"/>
        <end position="433"/>
    </location>
</feature>
<comment type="caution">
    <text evidence="3">The sequence shown here is derived from an EMBL/GenBank/DDBJ whole genome shotgun (WGS) entry which is preliminary data.</text>
</comment>
<dbReference type="Gene3D" id="3.30.1370.50">
    <property type="entry name" value="R3H-like domain"/>
    <property type="match status" value="1"/>
</dbReference>
<dbReference type="Proteomes" id="UP000291343">
    <property type="component" value="Unassembled WGS sequence"/>
</dbReference>
<feature type="compositionally biased region" description="Low complexity" evidence="1">
    <location>
        <begin position="316"/>
        <end position="336"/>
    </location>
</feature>
<feature type="compositionally biased region" description="Pro residues" evidence="1">
    <location>
        <begin position="362"/>
        <end position="380"/>
    </location>
</feature>
<feature type="compositionally biased region" description="Low complexity" evidence="1">
    <location>
        <begin position="194"/>
        <end position="234"/>
    </location>
</feature>
<dbReference type="InParanoid" id="A0A482X5S9"/>
<dbReference type="GO" id="GO:0003676">
    <property type="term" value="F:nucleic acid binding"/>
    <property type="evidence" value="ECO:0007669"/>
    <property type="project" value="InterPro"/>
</dbReference>
<dbReference type="Pfam" id="PF12752">
    <property type="entry name" value="SUZ"/>
    <property type="match status" value="1"/>
</dbReference>
<dbReference type="InterPro" id="IPR036867">
    <property type="entry name" value="R3H_dom_sf"/>
</dbReference>
<dbReference type="PANTHER" id="PTHR15672:SF8">
    <property type="entry name" value="PROTEIN ENCORE"/>
    <property type="match status" value="1"/>
</dbReference>
<feature type="region of interest" description="Disordered" evidence="1">
    <location>
        <begin position="624"/>
        <end position="652"/>
    </location>
</feature>
<feature type="domain" description="SUZ" evidence="2">
    <location>
        <begin position="38"/>
        <end position="109"/>
    </location>
</feature>
<feature type="compositionally biased region" description="Low complexity" evidence="1">
    <location>
        <begin position="381"/>
        <end position="405"/>
    </location>
</feature>
<evidence type="ECO:0000259" key="2">
    <source>
        <dbReference type="PROSITE" id="PS51673"/>
    </source>
</evidence>
<feature type="compositionally biased region" description="Polar residues" evidence="1">
    <location>
        <begin position="162"/>
        <end position="193"/>
    </location>
</feature>
<dbReference type="SUPFAM" id="SSF82708">
    <property type="entry name" value="R3H domain"/>
    <property type="match status" value="1"/>
</dbReference>
<organism evidence="3 4">
    <name type="scientific">Laodelphax striatellus</name>
    <name type="common">Small brown planthopper</name>
    <name type="synonym">Delphax striatella</name>
    <dbReference type="NCBI Taxonomy" id="195883"/>
    <lineage>
        <taxon>Eukaryota</taxon>
        <taxon>Metazoa</taxon>
        <taxon>Ecdysozoa</taxon>
        <taxon>Arthropoda</taxon>
        <taxon>Hexapoda</taxon>
        <taxon>Insecta</taxon>
        <taxon>Pterygota</taxon>
        <taxon>Neoptera</taxon>
        <taxon>Paraneoptera</taxon>
        <taxon>Hemiptera</taxon>
        <taxon>Auchenorrhyncha</taxon>
        <taxon>Fulgoroidea</taxon>
        <taxon>Delphacidae</taxon>
        <taxon>Criomorphinae</taxon>
        <taxon>Laodelphax</taxon>
    </lineage>
</organism>
<proteinExistence type="predicted"/>
<evidence type="ECO:0000313" key="4">
    <source>
        <dbReference type="Proteomes" id="UP000291343"/>
    </source>
</evidence>
<feature type="region of interest" description="Disordered" evidence="1">
    <location>
        <begin position="818"/>
        <end position="865"/>
    </location>
</feature>
<feature type="compositionally biased region" description="Polar residues" evidence="1">
    <location>
        <begin position="125"/>
        <end position="143"/>
    </location>
</feature>
<dbReference type="AlphaFoldDB" id="A0A482X5S9"/>
<dbReference type="InterPro" id="IPR051937">
    <property type="entry name" value="R3H_domain_containing"/>
</dbReference>
<feature type="region of interest" description="Disordered" evidence="1">
    <location>
        <begin position="64"/>
        <end position="513"/>
    </location>
</feature>